<reference evidence="6" key="1">
    <citation type="submission" date="2021-01" db="EMBL/GenBank/DDBJ databases">
        <authorList>
            <person name="Corre E."/>
            <person name="Pelletier E."/>
            <person name="Niang G."/>
            <person name="Scheremetjew M."/>
            <person name="Finn R."/>
            <person name="Kale V."/>
            <person name="Holt S."/>
            <person name="Cochrane G."/>
            <person name="Meng A."/>
            <person name="Brown T."/>
            <person name="Cohen L."/>
        </authorList>
    </citation>
    <scope>NUCLEOTIDE SEQUENCE</scope>
    <source>
        <strain evidence="6">10249 10 AB</strain>
    </source>
</reference>
<keyword evidence="3" id="KW-0418">Kinase</keyword>
<dbReference type="InterPro" id="IPR052203">
    <property type="entry name" value="GHMP_Kinase-Related"/>
</dbReference>
<evidence type="ECO:0000256" key="2">
    <source>
        <dbReference type="ARBA" id="ARBA00022741"/>
    </source>
</evidence>
<evidence type="ECO:0000256" key="1">
    <source>
        <dbReference type="ARBA" id="ARBA00022679"/>
    </source>
</evidence>
<dbReference type="GO" id="GO:0042352">
    <property type="term" value="P:GDP-L-fucose salvage"/>
    <property type="evidence" value="ECO:0007669"/>
    <property type="project" value="TreeGrafter"/>
</dbReference>
<dbReference type="Gene3D" id="3.30.230.120">
    <property type="match status" value="1"/>
</dbReference>
<keyword evidence="2" id="KW-0547">Nucleotide-binding</keyword>
<dbReference type="GO" id="GO:0050201">
    <property type="term" value="F:fucokinase activity"/>
    <property type="evidence" value="ECO:0007669"/>
    <property type="project" value="TreeGrafter"/>
</dbReference>
<feature type="domain" description="GDP-fucose pyrophosphorylase" evidence="4">
    <location>
        <begin position="100"/>
        <end position="614"/>
    </location>
</feature>
<feature type="domain" description="GHMP kinase C-terminal" evidence="5">
    <location>
        <begin position="1189"/>
        <end position="1270"/>
    </location>
</feature>
<dbReference type="Pfam" id="PF07959">
    <property type="entry name" value="Fucose_pyrophosphorylase"/>
    <property type="match status" value="1"/>
</dbReference>
<keyword evidence="1" id="KW-0808">Transferase</keyword>
<accession>A0A7S4AA09</accession>
<dbReference type="PANTHER" id="PTHR32463">
    <property type="entry name" value="L-FUCOSE KINASE"/>
    <property type="match status" value="1"/>
</dbReference>
<dbReference type="InterPro" id="IPR020568">
    <property type="entry name" value="Ribosomal_Su5_D2-typ_SF"/>
</dbReference>
<protein>
    <recommendedName>
        <fullName evidence="7">L-fucokinase domain-containing protein</fullName>
    </recommendedName>
</protein>
<proteinExistence type="predicted"/>
<sequence length="1322" mass="145608">MAGFNMVTDAPTVNVKNEKVKKTKPFPFTTIIVTNPDEVAARSAQQLLDSTLKRYLSMTSKDITVKEIQIISTCDPFGARCGSFGGTLAALELVNDPNDTVLCLHAGGDSSRCPLSMILGKAWTNLPSSEYRNPITWLISELEELFYRAQLPKGSLFVVATDCIISLAEKQKEIREIFGDRESSMHELLDPHTVLGVAVPAPLTTSKNHGVYIMPEQLLPVRRKNDASTIQIDTPALVWQKPNVDKLLTNATTSTQNGILPPTCFEINNRSGKQAWIDTGIVIFLPKAYETVMDLSKGLLALCTRKGLEAAYTANQAVDDKTTDASVVAFAKSNALKIDLYTDILHNLPFGDKVDANANASVVADDANDIQAALKKRLSALPLQVLTDSGGSFFHIGTTQELIEFITTSPDDNSNASESSDESERAIPAIMDQYVTKIFAKVLKLNKRYHVWQAPDCTSKKSSANQTNTILYSTFPSNPTKTQLGSYTFVEYADLDSYESVSIGDHCMVSGWRRLDQGGAGKSLRIPDALSTQLLPLVSRVRNDKVDQVQKEFVMMVLGITDGIKTPVSDAEIYGVPFNEFFKCTGITSDQIGFQDNLKNNDCIWTANIHPVVRTTSTSCDESSTSFSSLFGWVEKLRQRDPNIRNDKSLLNWLSAERVSLKRMHSLSDASKERSFRMELEEKITRLQRQQSHIDNVVIQVKEQCQSAPCDLQWLMEIENHQESIDALGLLVESLERAALEEFAKGNFHITGRALMVASASIVEFVDIIKVEDDVADESSVNEASILGTNLIKKLKFTPSEVVSAGNVLIMKDIVELRKSKKLKFTPSEVVSVSAKNILIVNDIVELRRSKMSFATRNSMSLCSKMLEKLALCMIEFTITAGYRTFLDPVDETKNSLKRTSNTTRDKFVLSIAPVRVDLAGAWSDTPPITYENKNGGSVTGMAVLIDDHFPLSCRCRVISGGTGLFLKTEFRDISTGSLLSSRQEDVMNISQLSDFRDPSANCALLKVSLICLGMLSEEQIADSHDIQTLINQFCSSLENVRLEIVTSSLLGMGTGMGTSSILGACIIQNLAECVGIGKMDDGFLIHAVLMLEQLLSSGGGWQDQAHGIVAGVKTVVSIPKIPLAIKIAPVDPSNANVSAFEDRLLFAFTGKTRLAKNILQQVLRRWAKRTNEIVDTVEKLVNCSSAVRHAFENGSWDSVAEYMYQSHKLKCVMAGENSGAEPECVKQFISALMTRGQIKGAMLCGAGGGGFLLLVMSQDVRRENIQSTFEKSILPLNEEFKDFSFHNCQIARRGLTSSIIDEKSIDVDTYQLSWQSSKRSE</sequence>
<dbReference type="EMBL" id="HBIX01001603">
    <property type="protein sequence ID" value="CAE0708467.1"/>
    <property type="molecule type" value="Transcribed_RNA"/>
</dbReference>
<evidence type="ECO:0000259" key="5">
    <source>
        <dbReference type="Pfam" id="PF08544"/>
    </source>
</evidence>
<gene>
    <name evidence="6" type="ORF">PAUS00366_LOCUS1187</name>
</gene>
<dbReference type="InterPro" id="IPR012887">
    <property type="entry name" value="GDP_fucose_pyrophosphorylase"/>
</dbReference>
<evidence type="ECO:0000259" key="4">
    <source>
        <dbReference type="Pfam" id="PF07959"/>
    </source>
</evidence>
<evidence type="ECO:0008006" key="7">
    <source>
        <dbReference type="Google" id="ProtNLM"/>
    </source>
</evidence>
<evidence type="ECO:0000256" key="3">
    <source>
        <dbReference type="ARBA" id="ARBA00022777"/>
    </source>
</evidence>
<dbReference type="GO" id="GO:0000166">
    <property type="term" value="F:nucleotide binding"/>
    <property type="evidence" value="ECO:0007669"/>
    <property type="project" value="UniProtKB-KW"/>
</dbReference>
<evidence type="ECO:0000313" key="6">
    <source>
        <dbReference type="EMBL" id="CAE0708467.1"/>
    </source>
</evidence>
<dbReference type="InterPro" id="IPR013750">
    <property type="entry name" value="GHMP_kinase_C_dom"/>
</dbReference>
<dbReference type="InterPro" id="IPR036554">
    <property type="entry name" value="GHMP_kinase_C_sf"/>
</dbReference>
<dbReference type="Pfam" id="PF08544">
    <property type="entry name" value="GHMP_kinases_C"/>
    <property type="match status" value="1"/>
</dbReference>
<dbReference type="SUPFAM" id="SSF55060">
    <property type="entry name" value="GHMP Kinase, C-terminal domain"/>
    <property type="match status" value="1"/>
</dbReference>
<organism evidence="6">
    <name type="scientific">Pseudo-nitzschia australis</name>
    <dbReference type="NCBI Taxonomy" id="44445"/>
    <lineage>
        <taxon>Eukaryota</taxon>
        <taxon>Sar</taxon>
        <taxon>Stramenopiles</taxon>
        <taxon>Ochrophyta</taxon>
        <taxon>Bacillariophyta</taxon>
        <taxon>Bacillariophyceae</taxon>
        <taxon>Bacillariophycidae</taxon>
        <taxon>Bacillariales</taxon>
        <taxon>Bacillariaceae</taxon>
        <taxon>Pseudo-nitzschia</taxon>
    </lineage>
</organism>
<name>A0A7S4AA09_9STRA</name>
<dbReference type="PANTHER" id="PTHR32463:SF0">
    <property type="entry name" value="L-FUCOSE KINASE"/>
    <property type="match status" value="1"/>
</dbReference>
<dbReference type="SUPFAM" id="SSF54211">
    <property type="entry name" value="Ribosomal protein S5 domain 2-like"/>
    <property type="match status" value="1"/>
</dbReference>